<dbReference type="InterPro" id="IPR008969">
    <property type="entry name" value="CarboxyPept-like_regulatory"/>
</dbReference>
<comment type="similarity">
    <text evidence="10 11">Belongs to the TonB-dependent receptor family.</text>
</comment>
<dbReference type="OrthoDB" id="9803050at2"/>
<evidence type="ECO:0000256" key="11">
    <source>
        <dbReference type="RuleBase" id="RU003357"/>
    </source>
</evidence>
<sequence length="867" mass="100085">MKRTIIMLFIACICFPVQGQAQVKPLSTVKEQMELVHKLHQINFIYDSSLNLDIPYHGKPLQGFGLEQSLQELFRKTELKWEVRGKYILLHKMKKYTVSGYVCQENGEPLINATVKDEALGIGTLSNNYGFFSITLPEGKRVLSFSFIGFGQKKENIVLDKNITLKVYLKEDYSLDEVLVIGDLNSPIHTTQTGKVSLTARELQTEYSLLSSPDVIKTLQNLPGVASGTELVSGLYVHGGNHDENLFLLDGTPLYQINHLGGLFSAFNTDIIKNIEFYKSGFPARYGGRLSSVIDVRTNDGDMKEYHGSFTLGLLDGRIQFEGPIVKNRTSFNIAMRRSWLDAFSAPVFFFRNKSKKDDQFTGRYAFHDINAKITHAFSDRSKAYISFYSGNDMLKVDNKQDMHGYNNSSDEEQYQAKFNLQWGNLTTAINWSYQLTPRLFANFTGVYARNRSLYDYKEEDKYLNSGQVTEVTHIERRNHSAIDDIGYRMEFDYKPGAHQHIRMGSNYLYHTFRPQSQVVKDFSGNDAQKDTIQHSSSFYYRGHEFTVYAEDDMTFGKKWRANIGIHYTLFKISDKTYHSVEPRAAVRYQWNDHTALKLSYTEMSQFMHLLSSTYLNLPTDYWVPTTKDIRPMRSRQYAAGVYMRLPHNMHLSVEGFYKTMNHTIEYDGGNRLAPSAENWEMTVKEGKGKAYGAEFELSYRTAKTSVDFAYTLSWSKRKFSEIYQGWYDDKFDNRHKLNIAVRHKLIGRIEAYAAWTFHSGNKMTIPSQYVNAPEIPGIKEKEPAQWIYEKPNNVTLPSYHRLDVGVNFRKTTKRGYERIWNISIYNAYCRMNALYAKVEKLPDGRFRGKATGVFPIIPSFSYTLKF</sequence>
<keyword evidence="8" id="KW-0675">Receptor</keyword>
<evidence type="ECO:0000256" key="10">
    <source>
        <dbReference type="PROSITE-ProRule" id="PRU01360"/>
    </source>
</evidence>
<keyword evidence="6 11" id="KW-0798">TonB box</keyword>
<dbReference type="SUPFAM" id="SSF56935">
    <property type="entry name" value="Porins"/>
    <property type="match status" value="1"/>
</dbReference>
<dbReference type="Gene3D" id="2.170.130.10">
    <property type="entry name" value="TonB-dependent receptor, plug domain"/>
    <property type="match status" value="1"/>
</dbReference>
<reference evidence="15 16" key="1">
    <citation type="submission" date="2012-09" db="EMBL/GenBank/DDBJ databases">
        <title>The Genome Sequence of Bacteroides oleiciplenus YIT 12058.</title>
        <authorList>
            <consortium name="The Broad Institute Genome Sequencing Platform"/>
            <person name="Earl A."/>
            <person name="Ward D."/>
            <person name="Feldgarden M."/>
            <person name="Gevers D."/>
            <person name="Morotomi M."/>
            <person name="Walker B."/>
            <person name="Young S.K."/>
            <person name="Zeng Q."/>
            <person name="Gargeya S."/>
            <person name="Fitzgerald M."/>
            <person name="Haas B."/>
            <person name="Abouelleil A."/>
            <person name="Alvarado L."/>
            <person name="Arachchi H.M."/>
            <person name="Berlin A.M."/>
            <person name="Chapman S.B."/>
            <person name="Goldberg J."/>
            <person name="Griggs A."/>
            <person name="Gujja S."/>
            <person name="Hansen M."/>
            <person name="Howarth C."/>
            <person name="Imamovic A."/>
            <person name="Larimer J."/>
            <person name="McCowen C."/>
            <person name="Montmayeur A."/>
            <person name="Murphy C."/>
            <person name="Neiman D."/>
            <person name="Pearson M."/>
            <person name="Priest M."/>
            <person name="Roberts A."/>
            <person name="Saif S."/>
            <person name="Shea T."/>
            <person name="Sisk P."/>
            <person name="Sykes S."/>
            <person name="Wortman J."/>
            <person name="Nusbaum C."/>
            <person name="Birren B."/>
        </authorList>
    </citation>
    <scope>NUCLEOTIDE SEQUENCE [LARGE SCALE GENOMIC DNA]</scope>
    <source>
        <strain evidence="15 16">YIT 12058</strain>
    </source>
</reference>
<comment type="caution">
    <text evidence="15">The sequence shown here is derived from an EMBL/GenBank/DDBJ whole genome shotgun (WGS) entry which is preliminary data.</text>
</comment>
<dbReference type="Pfam" id="PF07715">
    <property type="entry name" value="Plug"/>
    <property type="match status" value="1"/>
</dbReference>
<dbReference type="InterPro" id="IPR039426">
    <property type="entry name" value="TonB-dep_rcpt-like"/>
</dbReference>
<evidence type="ECO:0000256" key="8">
    <source>
        <dbReference type="ARBA" id="ARBA00023170"/>
    </source>
</evidence>
<evidence type="ECO:0000256" key="1">
    <source>
        <dbReference type="ARBA" id="ARBA00004571"/>
    </source>
</evidence>
<dbReference type="Pfam" id="PF00593">
    <property type="entry name" value="TonB_dep_Rec_b-barrel"/>
    <property type="match status" value="1"/>
</dbReference>
<comment type="subcellular location">
    <subcellularLocation>
        <location evidence="1 10">Cell outer membrane</location>
        <topology evidence="1 10">Multi-pass membrane protein</topology>
    </subcellularLocation>
</comment>
<evidence type="ECO:0000256" key="2">
    <source>
        <dbReference type="ARBA" id="ARBA00022448"/>
    </source>
</evidence>
<dbReference type="InterPro" id="IPR000531">
    <property type="entry name" value="Beta-barrel_TonB"/>
</dbReference>
<dbReference type="SUPFAM" id="SSF49464">
    <property type="entry name" value="Carboxypeptidase regulatory domain-like"/>
    <property type="match status" value="1"/>
</dbReference>
<evidence type="ECO:0000256" key="4">
    <source>
        <dbReference type="ARBA" id="ARBA00022692"/>
    </source>
</evidence>
<keyword evidence="3 10" id="KW-1134">Transmembrane beta strand</keyword>
<keyword evidence="2 10" id="KW-0813">Transport</keyword>
<evidence type="ECO:0000256" key="7">
    <source>
        <dbReference type="ARBA" id="ARBA00023136"/>
    </source>
</evidence>
<dbReference type="PATRIC" id="fig|742727.4.peg.701"/>
<keyword evidence="4 10" id="KW-0812">Transmembrane</keyword>
<dbReference type="EMBL" id="ADLF01000002">
    <property type="protein sequence ID" value="EKU92249.1"/>
    <property type="molecule type" value="Genomic_DNA"/>
</dbReference>
<feature type="signal peptide" evidence="12">
    <location>
        <begin position="1"/>
        <end position="21"/>
    </location>
</feature>
<dbReference type="PROSITE" id="PS52016">
    <property type="entry name" value="TONB_DEPENDENT_REC_3"/>
    <property type="match status" value="1"/>
</dbReference>
<dbReference type="Gene3D" id="2.40.170.20">
    <property type="entry name" value="TonB-dependent receptor, beta-barrel domain"/>
    <property type="match status" value="1"/>
</dbReference>
<feature type="domain" description="TonB-dependent receptor plug" evidence="14">
    <location>
        <begin position="213"/>
        <end position="289"/>
    </location>
</feature>
<proteinExistence type="inferred from homology"/>
<dbReference type="PANTHER" id="PTHR30069:SF29">
    <property type="entry name" value="HEMOGLOBIN AND HEMOGLOBIN-HAPTOGLOBIN-BINDING PROTEIN 1-RELATED"/>
    <property type="match status" value="1"/>
</dbReference>
<evidence type="ECO:0000256" key="6">
    <source>
        <dbReference type="ARBA" id="ARBA00023077"/>
    </source>
</evidence>
<dbReference type="GO" id="GO:0044718">
    <property type="term" value="P:siderophore transmembrane transport"/>
    <property type="evidence" value="ECO:0007669"/>
    <property type="project" value="TreeGrafter"/>
</dbReference>
<keyword evidence="7 10" id="KW-0472">Membrane</keyword>
<evidence type="ECO:0000256" key="3">
    <source>
        <dbReference type="ARBA" id="ARBA00022452"/>
    </source>
</evidence>
<feature type="domain" description="TonB-dependent receptor-like beta-barrel" evidence="13">
    <location>
        <begin position="360"/>
        <end position="827"/>
    </location>
</feature>
<dbReference type="HOGENOM" id="CLU_016599_0_0_10"/>
<dbReference type="InterPro" id="IPR036942">
    <property type="entry name" value="Beta-barrel_TonB_sf"/>
</dbReference>
<dbReference type="GO" id="GO:0009279">
    <property type="term" value="C:cell outer membrane"/>
    <property type="evidence" value="ECO:0007669"/>
    <property type="project" value="UniProtKB-SubCell"/>
</dbReference>
<dbReference type="Gene3D" id="2.60.40.1120">
    <property type="entry name" value="Carboxypeptidase-like, regulatory domain"/>
    <property type="match status" value="1"/>
</dbReference>
<dbReference type="Proteomes" id="UP000009872">
    <property type="component" value="Unassembled WGS sequence"/>
</dbReference>
<evidence type="ECO:0000256" key="5">
    <source>
        <dbReference type="ARBA" id="ARBA00022729"/>
    </source>
</evidence>
<organism evidence="15 16">
    <name type="scientific">Bacteroides oleiciplenus YIT 12058</name>
    <dbReference type="NCBI Taxonomy" id="742727"/>
    <lineage>
        <taxon>Bacteria</taxon>
        <taxon>Pseudomonadati</taxon>
        <taxon>Bacteroidota</taxon>
        <taxon>Bacteroidia</taxon>
        <taxon>Bacteroidales</taxon>
        <taxon>Bacteroidaceae</taxon>
        <taxon>Bacteroides</taxon>
    </lineage>
</organism>
<dbReference type="InterPro" id="IPR037066">
    <property type="entry name" value="Plug_dom_sf"/>
</dbReference>
<dbReference type="RefSeq" id="WP_009128095.1">
    <property type="nucleotide sequence ID" value="NZ_JH992940.1"/>
</dbReference>
<accession>K9E521</accession>
<evidence type="ECO:0000313" key="15">
    <source>
        <dbReference type="EMBL" id="EKU92249.1"/>
    </source>
</evidence>
<feature type="chain" id="PRO_5003926516" evidence="12">
    <location>
        <begin position="22"/>
        <end position="867"/>
    </location>
</feature>
<protein>
    <submittedName>
        <fullName evidence="15">Uncharacterized protein</fullName>
    </submittedName>
</protein>
<dbReference type="PANTHER" id="PTHR30069">
    <property type="entry name" value="TONB-DEPENDENT OUTER MEMBRANE RECEPTOR"/>
    <property type="match status" value="1"/>
</dbReference>
<dbReference type="STRING" id="742727.HMPREF9447_00699"/>
<evidence type="ECO:0000256" key="12">
    <source>
        <dbReference type="SAM" id="SignalP"/>
    </source>
</evidence>
<keyword evidence="5 12" id="KW-0732">Signal</keyword>
<dbReference type="InterPro" id="IPR012910">
    <property type="entry name" value="Plug_dom"/>
</dbReference>
<keyword evidence="16" id="KW-1185">Reference proteome</keyword>
<keyword evidence="9 10" id="KW-0998">Cell outer membrane</keyword>
<evidence type="ECO:0000259" key="13">
    <source>
        <dbReference type="Pfam" id="PF00593"/>
    </source>
</evidence>
<dbReference type="AlphaFoldDB" id="K9E521"/>
<dbReference type="eggNOG" id="COG4771">
    <property type="taxonomic scope" value="Bacteria"/>
</dbReference>
<name>K9E521_9BACE</name>
<evidence type="ECO:0000256" key="9">
    <source>
        <dbReference type="ARBA" id="ARBA00023237"/>
    </source>
</evidence>
<gene>
    <name evidence="15" type="ORF">HMPREF9447_00699</name>
</gene>
<dbReference type="Pfam" id="PF13715">
    <property type="entry name" value="CarbopepD_reg_2"/>
    <property type="match status" value="1"/>
</dbReference>
<evidence type="ECO:0000313" key="16">
    <source>
        <dbReference type="Proteomes" id="UP000009872"/>
    </source>
</evidence>
<evidence type="ECO:0000259" key="14">
    <source>
        <dbReference type="Pfam" id="PF07715"/>
    </source>
</evidence>
<dbReference type="GO" id="GO:0015344">
    <property type="term" value="F:siderophore uptake transmembrane transporter activity"/>
    <property type="evidence" value="ECO:0007669"/>
    <property type="project" value="TreeGrafter"/>
</dbReference>